<feature type="region of interest" description="Disordered" evidence="6">
    <location>
        <begin position="253"/>
        <end position="273"/>
    </location>
</feature>
<evidence type="ECO:0000259" key="7">
    <source>
        <dbReference type="PROSITE" id="PS51898"/>
    </source>
</evidence>
<dbReference type="AlphaFoldDB" id="A0A2W4XM31"/>
<dbReference type="InterPro" id="IPR013762">
    <property type="entry name" value="Integrase-like_cat_sf"/>
</dbReference>
<feature type="domain" description="Tyr recombinase" evidence="7">
    <location>
        <begin position="187"/>
        <end position="385"/>
    </location>
</feature>
<reference evidence="9 10" key="2">
    <citation type="submission" date="2018-06" db="EMBL/GenBank/DDBJ databases">
        <title>Metagenomic assembly of (sub)arctic Cyanobacteria and their associated microbiome from non-axenic cultures.</title>
        <authorList>
            <person name="Baurain D."/>
        </authorList>
    </citation>
    <scope>NUCLEOTIDE SEQUENCE [LARGE SCALE GENOMIC DNA]</scope>
    <source>
        <strain evidence="9">ULC027bin1</strain>
    </source>
</reference>
<dbReference type="Pfam" id="PF00589">
    <property type="entry name" value="Phage_integrase"/>
    <property type="match status" value="1"/>
</dbReference>
<proteinExistence type="inferred from homology"/>
<dbReference type="PROSITE" id="PS51900">
    <property type="entry name" value="CB"/>
    <property type="match status" value="1"/>
</dbReference>
<name>A0A2W4XM31_9CYAN</name>
<comment type="similarity">
    <text evidence="1">Belongs to the 'phage' integrase family.</text>
</comment>
<dbReference type="GO" id="GO:0003677">
    <property type="term" value="F:DNA binding"/>
    <property type="evidence" value="ECO:0007669"/>
    <property type="project" value="UniProtKB-UniRule"/>
</dbReference>
<dbReference type="InterPro" id="IPR050808">
    <property type="entry name" value="Phage_Integrase"/>
</dbReference>
<dbReference type="EMBL" id="QBMP01000094">
    <property type="protein sequence ID" value="PZO55459.1"/>
    <property type="molecule type" value="Genomic_DNA"/>
</dbReference>
<protein>
    <recommendedName>
        <fullName evidence="11">Site-specific integrase</fullName>
    </recommendedName>
</protein>
<evidence type="ECO:0000256" key="6">
    <source>
        <dbReference type="SAM" id="MobiDB-lite"/>
    </source>
</evidence>
<feature type="domain" description="Core-binding (CB)" evidence="8">
    <location>
        <begin position="84"/>
        <end position="162"/>
    </location>
</feature>
<keyword evidence="4" id="KW-0233">DNA recombination</keyword>
<dbReference type="InterPro" id="IPR022000">
    <property type="entry name" value="Min27-like_integrase_DNA_bind"/>
</dbReference>
<dbReference type="PANTHER" id="PTHR30629:SF2">
    <property type="entry name" value="PROPHAGE INTEGRASE INTS-RELATED"/>
    <property type="match status" value="1"/>
</dbReference>
<gene>
    <name evidence="9" type="ORF">DCF15_10440</name>
</gene>
<evidence type="ECO:0000313" key="10">
    <source>
        <dbReference type="Proteomes" id="UP000249794"/>
    </source>
</evidence>
<organism evidence="9 10">
    <name type="scientific">Phormidesmis priestleyi</name>
    <dbReference type="NCBI Taxonomy" id="268141"/>
    <lineage>
        <taxon>Bacteria</taxon>
        <taxon>Bacillati</taxon>
        <taxon>Cyanobacteriota</taxon>
        <taxon>Cyanophyceae</taxon>
        <taxon>Leptolyngbyales</taxon>
        <taxon>Leptolyngbyaceae</taxon>
        <taxon>Phormidesmis</taxon>
    </lineage>
</organism>
<accession>A0A2W4XM31</accession>
<evidence type="ECO:0008006" key="11">
    <source>
        <dbReference type="Google" id="ProtNLM"/>
    </source>
</evidence>
<evidence type="ECO:0000256" key="1">
    <source>
        <dbReference type="ARBA" id="ARBA00008857"/>
    </source>
</evidence>
<dbReference type="PROSITE" id="PS51898">
    <property type="entry name" value="TYR_RECOMBINASE"/>
    <property type="match status" value="1"/>
</dbReference>
<dbReference type="Gene3D" id="1.10.443.10">
    <property type="entry name" value="Intergrase catalytic core"/>
    <property type="match status" value="1"/>
</dbReference>
<keyword evidence="3 5" id="KW-0238">DNA-binding</keyword>
<dbReference type="Proteomes" id="UP000249794">
    <property type="component" value="Unassembled WGS sequence"/>
</dbReference>
<reference evidence="10" key="1">
    <citation type="submission" date="2018-04" db="EMBL/GenBank/DDBJ databases">
        <authorList>
            <person name="Cornet L."/>
        </authorList>
    </citation>
    <scope>NUCLEOTIDE SEQUENCE [LARGE SCALE GENOMIC DNA]</scope>
</reference>
<evidence type="ECO:0000256" key="2">
    <source>
        <dbReference type="ARBA" id="ARBA00022908"/>
    </source>
</evidence>
<dbReference type="InterPro" id="IPR044068">
    <property type="entry name" value="CB"/>
</dbReference>
<keyword evidence="2" id="KW-0229">DNA integration</keyword>
<dbReference type="PANTHER" id="PTHR30629">
    <property type="entry name" value="PROPHAGE INTEGRASE"/>
    <property type="match status" value="1"/>
</dbReference>
<dbReference type="CDD" id="cd01189">
    <property type="entry name" value="INT_ICEBs1_C_like"/>
    <property type="match status" value="1"/>
</dbReference>
<dbReference type="SUPFAM" id="SSF56349">
    <property type="entry name" value="DNA breaking-rejoining enzymes"/>
    <property type="match status" value="1"/>
</dbReference>
<comment type="caution">
    <text evidence="9">The sequence shown here is derived from an EMBL/GenBank/DDBJ whole genome shotgun (WGS) entry which is preliminary data.</text>
</comment>
<dbReference type="InterPro" id="IPR011010">
    <property type="entry name" value="DNA_brk_join_enz"/>
</dbReference>
<dbReference type="InterPro" id="IPR002104">
    <property type="entry name" value="Integrase_catalytic"/>
</dbReference>
<evidence type="ECO:0000256" key="4">
    <source>
        <dbReference type="ARBA" id="ARBA00023172"/>
    </source>
</evidence>
<dbReference type="GO" id="GO:0015074">
    <property type="term" value="P:DNA integration"/>
    <property type="evidence" value="ECO:0007669"/>
    <property type="project" value="UniProtKB-KW"/>
</dbReference>
<dbReference type="GO" id="GO:0006310">
    <property type="term" value="P:DNA recombination"/>
    <property type="evidence" value="ECO:0007669"/>
    <property type="project" value="UniProtKB-KW"/>
</dbReference>
<evidence type="ECO:0000259" key="8">
    <source>
        <dbReference type="PROSITE" id="PS51900"/>
    </source>
</evidence>
<evidence type="ECO:0000256" key="3">
    <source>
        <dbReference type="ARBA" id="ARBA00023125"/>
    </source>
</evidence>
<evidence type="ECO:0000313" key="9">
    <source>
        <dbReference type="EMBL" id="PZO55459.1"/>
    </source>
</evidence>
<evidence type="ECO:0000256" key="5">
    <source>
        <dbReference type="PROSITE-ProRule" id="PRU01248"/>
    </source>
</evidence>
<sequence>MKGQRSRRGGVSVAVRRNILRLRWQYLGKQRQLSLYLPDTPENRELAARKAAEMEADIISGDYDESLERYRVIAYQTRWQKPTASTADLFDAFTASKAEAGTSGQTISTKYRALRSNIARFNRDVMTVKDARAVVALLRVRQSPKTANQNLVLLKDFGRWLLAQKHLRENVFEQIHPIKGANAVKVQDRTPFSLDELAQFLMTMLLHPAASHYYSFTVVLFSLGLRPSEAIGLRWAHVDLTRRLVTIRESLTRSPDGLTSGKSRQRKGTKTDNVRALPMSDRLHQLFTALQPKDAQPDDLIFTAAGGGPIDDHNYRERYWKVVCEAANVRYRPPYTSRHTLISYGLEYGGWTVKQAAAVAGHSTTRMIEETYSHLLEMPSMPDIH</sequence>
<dbReference type="Pfam" id="PF12167">
    <property type="entry name" value="Arm-DNA-bind_2"/>
    <property type="match status" value="1"/>
</dbReference>